<dbReference type="Gene3D" id="2.60.98.20">
    <property type="entry name" value="Flagellar hook protein FlgE"/>
    <property type="match status" value="1"/>
</dbReference>
<dbReference type="Pfam" id="PF06429">
    <property type="entry name" value="Flg_bbr_C"/>
    <property type="match status" value="1"/>
</dbReference>
<keyword evidence="10" id="KW-1185">Reference proteome</keyword>
<dbReference type="PANTHER" id="PTHR30435">
    <property type="entry name" value="FLAGELLAR PROTEIN"/>
    <property type="match status" value="1"/>
</dbReference>
<evidence type="ECO:0000256" key="3">
    <source>
        <dbReference type="ARBA" id="ARBA00019015"/>
    </source>
</evidence>
<dbReference type="InterPro" id="IPR053967">
    <property type="entry name" value="LlgE_F_G-like_D1"/>
</dbReference>
<dbReference type="InterPro" id="IPR011491">
    <property type="entry name" value="FlgE_D2"/>
</dbReference>
<evidence type="ECO:0000256" key="2">
    <source>
        <dbReference type="ARBA" id="ARBA00009677"/>
    </source>
</evidence>
<evidence type="ECO:0000313" key="9">
    <source>
        <dbReference type="EMBL" id="SNB74930.1"/>
    </source>
</evidence>
<sequence>MGLYDAMNASVTGMNAQSNYLSNIGQNISNSSTPGYKEADTQFSTLVNSPGVGQTASGGVATTTRLLVDKHGTPTTTNSVTDLAISGDGFFVVSDKAGQNFLTRAGSFVKDDSGNLYNAAGYYLMGYDLSLGTPTMASNSLTGMTNVKIPTGVLPAVATSYGTFSANLDSGSTAGTGPVTPTNVTSKTSVVMYDSVGSQQTVSLYFKNITSGGVATWSVAAYDSSGNLISGDATYPYPSSPSAVGTPAATTLKFTSSGALDTTGTNPTGLTINVPGSGGKVMTLDMRTVTQYASAFALQPTTVNGNASSSVSSVSIGTDGTLSYKLGDGSTVAAYKIPLASVASPNNLLASTGNVFSPNLLSGPAALGGAGTGKLGTISSSALEGSTVDVATELTHMIMAQRNYQANSKMFSTGAQLMDTLINMQV</sequence>
<comment type="similarity">
    <text evidence="2 5">Belongs to the flagella basal body rod proteins family.</text>
</comment>
<evidence type="ECO:0000256" key="1">
    <source>
        <dbReference type="ARBA" id="ARBA00004117"/>
    </source>
</evidence>
<dbReference type="InterPro" id="IPR010930">
    <property type="entry name" value="Flg_bb/hook_C_dom"/>
</dbReference>
<evidence type="ECO:0000259" key="7">
    <source>
        <dbReference type="Pfam" id="PF07559"/>
    </source>
</evidence>
<dbReference type="InterPro" id="IPR037925">
    <property type="entry name" value="FlgE/F/G-like"/>
</dbReference>
<dbReference type="GO" id="GO:0071978">
    <property type="term" value="P:bacterial-type flagellum-dependent swarming motility"/>
    <property type="evidence" value="ECO:0007669"/>
    <property type="project" value="TreeGrafter"/>
</dbReference>
<proteinExistence type="inferred from homology"/>
<keyword evidence="4 5" id="KW-0975">Bacterial flagellum</keyword>
<dbReference type="SUPFAM" id="SSF117143">
    <property type="entry name" value="Flagellar hook protein flgE"/>
    <property type="match status" value="1"/>
</dbReference>
<dbReference type="Pfam" id="PF22692">
    <property type="entry name" value="LlgE_F_G_D1"/>
    <property type="match status" value="1"/>
</dbReference>
<keyword evidence="9" id="KW-0969">Cilium</keyword>
<gene>
    <name evidence="9" type="ORF">SAMN06265338_106152</name>
</gene>
<dbReference type="NCBIfam" id="TIGR03506">
    <property type="entry name" value="FlgEFG_subfam"/>
    <property type="match status" value="1"/>
</dbReference>
<evidence type="ECO:0000256" key="4">
    <source>
        <dbReference type="ARBA" id="ARBA00023143"/>
    </source>
</evidence>
<dbReference type="GO" id="GO:0005829">
    <property type="term" value="C:cytosol"/>
    <property type="evidence" value="ECO:0007669"/>
    <property type="project" value="TreeGrafter"/>
</dbReference>
<feature type="domain" description="Flagellar hook protein FlgE/F/G-like D1" evidence="8">
    <location>
        <begin position="84"/>
        <end position="154"/>
    </location>
</feature>
<evidence type="ECO:0000259" key="8">
    <source>
        <dbReference type="Pfam" id="PF22692"/>
    </source>
</evidence>
<dbReference type="InterPro" id="IPR020013">
    <property type="entry name" value="Flagellar_FlgE/F/G"/>
</dbReference>
<evidence type="ECO:0000256" key="5">
    <source>
        <dbReference type="RuleBase" id="RU362116"/>
    </source>
</evidence>
<dbReference type="GO" id="GO:0009424">
    <property type="term" value="C:bacterial-type flagellum hook"/>
    <property type="evidence" value="ECO:0007669"/>
    <property type="project" value="TreeGrafter"/>
</dbReference>
<dbReference type="GO" id="GO:0009425">
    <property type="term" value="C:bacterial-type flagellum basal body"/>
    <property type="evidence" value="ECO:0007669"/>
    <property type="project" value="UniProtKB-SubCell"/>
</dbReference>
<reference evidence="10" key="1">
    <citation type="submission" date="2017-06" db="EMBL/GenBank/DDBJ databases">
        <authorList>
            <person name="Varghese N."/>
            <person name="Submissions S."/>
        </authorList>
    </citation>
    <scope>NUCLEOTIDE SEQUENCE [LARGE SCALE GENOMIC DNA]</scope>
    <source>
        <strain evidence="10">DSM 137</strain>
    </source>
</reference>
<keyword evidence="9" id="KW-0966">Cell projection</keyword>
<dbReference type="Proteomes" id="UP000198418">
    <property type="component" value="Unassembled WGS sequence"/>
</dbReference>
<dbReference type="PANTHER" id="PTHR30435:SF1">
    <property type="entry name" value="FLAGELLAR HOOK PROTEIN FLGE"/>
    <property type="match status" value="1"/>
</dbReference>
<dbReference type="EMBL" id="FYDG01000006">
    <property type="protein sequence ID" value="SNB74930.1"/>
    <property type="molecule type" value="Genomic_DNA"/>
</dbReference>
<dbReference type="AlphaFoldDB" id="A0A212RR19"/>
<evidence type="ECO:0000259" key="6">
    <source>
        <dbReference type="Pfam" id="PF06429"/>
    </source>
</evidence>
<comment type="subcellular location">
    <subcellularLocation>
        <location evidence="1 5">Bacterial flagellum basal body</location>
    </subcellularLocation>
</comment>
<protein>
    <recommendedName>
        <fullName evidence="3 5">Flagellar hook protein FlgE</fullName>
    </recommendedName>
</protein>
<name>A0A212RR19_RHOAC</name>
<dbReference type="OrthoDB" id="8372879at2"/>
<dbReference type="InterPro" id="IPR037058">
    <property type="entry name" value="Falgellar_hook_FlgE_sf"/>
</dbReference>
<dbReference type="RefSeq" id="WP_158255219.1">
    <property type="nucleotide sequence ID" value="NZ_FYDG01000006.1"/>
</dbReference>
<feature type="domain" description="Flagellar basal-body/hook protein C-terminal" evidence="6">
    <location>
        <begin position="380"/>
        <end position="424"/>
    </location>
</feature>
<keyword evidence="9" id="KW-0282">Flagellum</keyword>
<feature type="domain" description="Flagellar hook protein FlgE D2" evidence="7">
    <location>
        <begin position="167"/>
        <end position="305"/>
    </location>
</feature>
<organism evidence="9 10">
    <name type="scientific">Rhodoblastus acidophilus</name>
    <name type="common">Rhodopseudomonas acidophila</name>
    <dbReference type="NCBI Taxonomy" id="1074"/>
    <lineage>
        <taxon>Bacteria</taxon>
        <taxon>Pseudomonadati</taxon>
        <taxon>Pseudomonadota</taxon>
        <taxon>Alphaproteobacteria</taxon>
        <taxon>Hyphomicrobiales</taxon>
        <taxon>Rhodoblastaceae</taxon>
        <taxon>Rhodoblastus</taxon>
    </lineage>
</organism>
<accession>A0A212RR19</accession>
<comment type="function">
    <text evidence="5">A flexible structure which links the flagellar filament to the drive apparatus in the basal body.</text>
</comment>
<dbReference type="Pfam" id="PF07559">
    <property type="entry name" value="FlgE_D2"/>
    <property type="match status" value="1"/>
</dbReference>
<evidence type="ECO:0000313" key="10">
    <source>
        <dbReference type="Proteomes" id="UP000198418"/>
    </source>
</evidence>